<dbReference type="RefSeq" id="WP_124088842.1">
    <property type="nucleotide sequence ID" value="NZ_UXAW01000142.1"/>
</dbReference>
<dbReference type="AlphaFoldDB" id="A0A3P5XUL9"/>
<dbReference type="SUPFAM" id="SSF46785">
    <property type="entry name" value="Winged helix' DNA-binding domain"/>
    <property type="match status" value="1"/>
</dbReference>
<evidence type="ECO:0000256" key="3">
    <source>
        <dbReference type="ARBA" id="ARBA00023163"/>
    </source>
</evidence>
<keyword evidence="1" id="KW-0805">Transcription regulation</keyword>
<name>A0A3P5XUL9_9RHOB</name>
<sequence>MQERQALAAFAALSQETRLRILRLLVVAGPEGLAAGLIADQAGVSASNVSFHIKELERAGLVASRRESRSILYSVDFGALNGLVRFLMEDCCAGQIGLCVDAEETVVCDTRMIDQQGGGQTAER</sequence>
<dbReference type="Proteomes" id="UP000277498">
    <property type="component" value="Unassembled WGS sequence"/>
</dbReference>
<feature type="domain" description="HTH arsR-type" evidence="4">
    <location>
        <begin position="1"/>
        <end position="95"/>
    </location>
</feature>
<dbReference type="GO" id="GO:0003677">
    <property type="term" value="F:DNA binding"/>
    <property type="evidence" value="ECO:0007669"/>
    <property type="project" value="UniProtKB-KW"/>
</dbReference>
<dbReference type="Gene3D" id="1.10.10.10">
    <property type="entry name" value="Winged helix-like DNA-binding domain superfamily/Winged helix DNA-binding domain"/>
    <property type="match status" value="1"/>
</dbReference>
<keyword evidence="2" id="KW-0238">DNA-binding</keyword>
<evidence type="ECO:0000256" key="2">
    <source>
        <dbReference type="ARBA" id="ARBA00023125"/>
    </source>
</evidence>
<dbReference type="InterPro" id="IPR011991">
    <property type="entry name" value="ArsR-like_HTH"/>
</dbReference>
<dbReference type="PRINTS" id="PR00778">
    <property type="entry name" value="HTHARSR"/>
</dbReference>
<dbReference type="InterPro" id="IPR036388">
    <property type="entry name" value="WH-like_DNA-bd_sf"/>
</dbReference>
<keyword evidence="3" id="KW-0804">Transcription</keyword>
<keyword evidence="6" id="KW-1185">Reference proteome</keyword>
<dbReference type="InterPro" id="IPR051011">
    <property type="entry name" value="Metal_resp_trans_reg"/>
</dbReference>
<accession>A0A3P5XUL9</accession>
<evidence type="ECO:0000256" key="1">
    <source>
        <dbReference type="ARBA" id="ARBA00023015"/>
    </source>
</evidence>
<evidence type="ECO:0000259" key="4">
    <source>
        <dbReference type="PROSITE" id="PS50987"/>
    </source>
</evidence>
<dbReference type="InterPro" id="IPR036390">
    <property type="entry name" value="WH_DNA-bd_sf"/>
</dbReference>
<gene>
    <name evidence="5" type="primary">ygaV_2</name>
    <name evidence="5" type="ORF">XINFAN_04185</name>
</gene>
<dbReference type="EMBL" id="UXAW01000142">
    <property type="protein sequence ID" value="VDC33987.1"/>
    <property type="molecule type" value="Genomic_DNA"/>
</dbReference>
<proteinExistence type="predicted"/>
<dbReference type="NCBIfam" id="NF033788">
    <property type="entry name" value="HTH_metalloreg"/>
    <property type="match status" value="1"/>
</dbReference>
<dbReference type="PROSITE" id="PS50987">
    <property type="entry name" value="HTH_ARSR_2"/>
    <property type="match status" value="1"/>
</dbReference>
<evidence type="ECO:0000313" key="6">
    <source>
        <dbReference type="Proteomes" id="UP000277498"/>
    </source>
</evidence>
<reference evidence="5 6" key="1">
    <citation type="submission" date="2018-11" db="EMBL/GenBank/DDBJ databases">
        <authorList>
            <person name="Criscuolo A."/>
        </authorList>
    </citation>
    <scope>NUCLEOTIDE SEQUENCE [LARGE SCALE GENOMIC DNA]</scope>
    <source>
        <strain evidence="5">ACIP111625</strain>
    </source>
</reference>
<dbReference type="SMART" id="SM00418">
    <property type="entry name" value="HTH_ARSR"/>
    <property type="match status" value="1"/>
</dbReference>
<protein>
    <submittedName>
        <fullName evidence="5">Putative HTH-type transcriptional regulator YgaV</fullName>
    </submittedName>
</protein>
<organism evidence="5 6">
    <name type="scientific">Pseudogemmobacter humi</name>
    <dbReference type="NCBI Taxonomy" id="2483812"/>
    <lineage>
        <taxon>Bacteria</taxon>
        <taxon>Pseudomonadati</taxon>
        <taxon>Pseudomonadota</taxon>
        <taxon>Alphaproteobacteria</taxon>
        <taxon>Rhodobacterales</taxon>
        <taxon>Paracoccaceae</taxon>
        <taxon>Pseudogemmobacter</taxon>
    </lineage>
</organism>
<dbReference type="GO" id="GO:0003700">
    <property type="term" value="F:DNA-binding transcription factor activity"/>
    <property type="evidence" value="ECO:0007669"/>
    <property type="project" value="InterPro"/>
</dbReference>
<dbReference type="PANTHER" id="PTHR43132:SF2">
    <property type="entry name" value="ARSENICAL RESISTANCE OPERON REPRESSOR ARSR-RELATED"/>
    <property type="match status" value="1"/>
</dbReference>
<dbReference type="Pfam" id="PF12840">
    <property type="entry name" value="HTH_20"/>
    <property type="match status" value="1"/>
</dbReference>
<dbReference type="InterPro" id="IPR001845">
    <property type="entry name" value="HTH_ArsR_DNA-bd_dom"/>
</dbReference>
<evidence type="ECO:0000313" key="5">
    <source>
        <dbReference type="EMBL" id="VDC33987.1"/>
    </source>
</evidence>
<dbReference type="OrthoDB" id="9804742at2"/>
<dbReference type="CDD" id="cd00090">
    <property type="entry name" value="HTH_ARSR"/>
    <property type="match status" value="1"/>
</dbReference>
<dbReference type="PANTHER" id="PTHR43132">
    <property type="entry name" value="ARSENICAL RESISTANCE OPERON REPRESSOR ARSR-RELATED"/>
    <property type="match status" value="1"/>
</dbReference>